<protein>
    <submittedName>
        <fullName evidence="1">Unnamed protein product</fullName>
    </submittedName>
</protein>
<keyword evidence="2" id="KW-1185">Reference proteome</keyword>
<dbReference type="Proteomes" id="UP001165064">
    <property type="component" value="Unassembled WGS sequence"/>
</dbReference>
<dbReference type="EMBL" id="BSXS01013651">
    <property type="protein sequence ID" value="GMF04322.1"/>
    <property type="molecule type" value="Genomic_DNA"/>
</dbReference>
<reference evidence="1" key="1">
    <citation type="submission" date="2023-04" db="EMBL/GenBank/DDBJ databases">
        <title>Ambrosiozyma monospora NBRC 10751.</title>
        <authorList>
            <person name="Ichikawa N."/>
            <person name="Sato H."/>
            <person name="Tonouchi N."/>
        </authorList>
    </citation>
    <scope>NUCLEOTIDE SEQUENCE</scope>
    <source>
        <strain evidence="1">NBRC 10751</strain>
    </source>
</reference>
<accession>A0ACB5U8J4</accession>
<proteinExistence type="predicted"/>
<evidence type="ECO:0000313" key="1">
    <source>
        <dbReference type="EMBL" id="GMF04322.1"/>
    </source>
</evidence>
<organism evidence="1 2">
    <name type="scientific">Ambrosiozyma monospora</name>
    <name type="common">Yeast</name>
    <name type="synonym">Endomycopsis monosporus</name>
    <dbReference type="NCBI Taxonomy" id="43982"/>
    <lineage>
        <taxon>Eukaryota</taxon>
        <taxon>Fungi</taxon>
        <taxon>Dikarya</taxon>
        <taxon>Ascomycota</taxon>
        <taxon>Saccharomycotina</taxon>
        <taxon>Pichiomycetes</taxon>
        <taxon>Pichiales</taxon>
        <taxon>Pichiaceae</taxon>
        <taxon>Ambrosiozyma</taxon>
    </lineage>
</organism>
<sequence>MSAHNDDTLWDFLPVTVKRILLDTSQIDGFADKLNISLGDAHKQLTLYVEPTYSTDTAFTVDIDEESSDTLIRDSSTSFSRYLLHVNIECFKDTQLLVRSERFAACVKHDSLATPYNITWFECVYPGLNGIENDWYRFDRIERHECTVPLTSPYSDYFGAEFYLTSKLFTENDCRIA</sequence>
<evidence type="ECO:0000313" key="2">
    <source>
        <dbReference type="Proteomes" id="UP001165064"/>
    </source>
</evidence>
<comment type="caution">
    <text evidence="1">The sequence shown here is derived from an EMBL/GenBank/DDBJ whole genome shotgun (WGS) entry which is preliminary data.</text>
</comment>
<name>A0ACB5U8J4_AMBMO</name>
<gene>
    <name evidence="1" type="ORF">Amon02_001206300</name>
</gene>